<accession>A0ABV5I0R5</accession>
<dbReference type="Pfam" id="PF00583">
    <property type="entry name" value="Acetyltransf_1"/>
    <property type="match status" value="1"/>
</dbReference>
<protein>
    <submittedName>
        <fullName evidence="2">GNAT family N-acetyltransferase</fullName>
        <ecNumber evidence="2">2.3.-.-</ecNumber>
    </submittedName>
</protein>
<keyword evidence="2" id="KW-0012">Acyltransferase</keyword>
<dbReference type="Gene3D" id="3.40.630.30">
    <property type="match status" value="1"/>
</dbReference>
<sequence>MARPAPDSAQIEVRPAETGRERRDFLHLPARIYAGDSAWVAPLMFEQKQRVFDNKPLFAHCSVAAWVAYRDGAPAGRITAQLDEMQPGDEAGPIGYFGMLEAEDDAAVFAALFDTAGAWLRARGAASVRGPYNLSINEEIGLLVGNFDDPPFLMMGHAPRYYGPRIEAQGFGTVKDLITYKVRPDFTAPEVMQKLATRASRTVKIRPLDRSNKAADFEAMRDIFNDAWSDNWGFVPFTEEEFAETAKVLSLLLPHDFIQIAEIDGRPVAFIAAFPNLNELIGDLRGRLLPFGWARLLWRLKVRGATSARVALMGVRREHQHSRLGPTLAFLVIDAVRKAMVQRGVTSVEMGWVLEDNDGMRHIIEAIGSTVYKRYRVYQKALRDAPPQDSAADVRKQTP</sequence>
<keyword evidence="2" id="KW-0808">Transferase</keyword>
<dbReference type="PANTHER" id="PTHR41368:SF1">
    <property type="entry name" value="PROTEIN YGHO"/>
    <property type="match status" value="1"/>
</dbReference>
<name>A0ABV5I0R5_9RHOB</name>
<keyword evidence="3" id="KW-1185">Reference proteome</keyword>
<dbReference type="InterPro" id="IPR000182">
    <property type="entry name" value="GNAT_dom"/>
</dbReference>
<evidence type="ECO:0000259" key="1">
    <source>
        <dbReference type="PROSITE" id="PS51186"/>
    </source>
</evidence>
<dbReference type="PROSITE" id="PS51186">
    <property type="entry name" value="GNAT"/>
    <property type="match status" value="1"/>
</dbReference>
<gene>
    <name evidence="2" type="ORF">ACFFU4_11055</name>
</gene>
<organism evidence="2 3">
    <name type="scientific">Roseovarius ramblicola</name>
    <dbReference type="NCBI Taxonomy" id="2022336"/>
    <lineage>
        <taxon>Bacteria</taxon>
        <taxon>Pseudomonadati</taxon>
        <taxon>Pseudomonadota</taxon>
        <taxon>Alphaproteobacteria</taxon>
        <taxon>Rhodobacterales</taxon>
        <taxon>Roseobacteraceae</taxon>
        <taxon>Roseovarius</taxon>
    </lineage>
</organism>
<proteinExistence type="predicted"/>
<dbReference type="SUPFAM" id="SSF55729">
    <property type="entry name" value="Acyl-CoA N-acyltransferases (Nat)"/>
    <property type="match status" value="1"/>
</dbReference>
<dbReference type="RefSeq" id="WP_377069827.1">
    <property type="nucleotide sequence ID" value="NZ_JBHMEC010000017.1"/>
</dbReference>
<dbReference type="PANTHER" id="PTHR41368">
    <property type="entry name" value="PROTEIN YGHO"/>
    <property type="match status" value="1"/>
</dbReference>
<dbReference type="Proteomes" id="UP001589670">
    <property type="component" value="Unassembled WGS sequence"/>
</dbReference>
<evidence type="ECO:0000313" key="3">
    <source>
        <dbReference type="Proteomes" id="UP001589670"/>
    </source>
</evidence>
<evidence type="ECO:0000313" key="2">
    <source>
        <dbReference type="EMBL" id="MFB9150285.1"/>
    </source>
</evidence>
<comment type="caution">
    <text evidence="2">The sequence shown here is derived from an EMBL/GenBank/DDBJ whole genome shotgun (WGS) entry which is preliminary data.</text>
</comment>
<reference evidence="2 3" key="1">
    <citation type="submission" date="2024-09" db="EMBL/GenBank/DDBJ databases">
        <authorList>
            <person name="Sun Q."/>
            <person name="Mori K."/>
        </authorList>
    </citation>
    <scope>NUCLEOTIDE SEQUENCE [LARGE SCALE GENOMIC DNA]</scope>
    <source>
        <strain evidence="2 3">CECT 9424</strain>
    </source>
</reference>
<dbReference type="EC" id="2.3.-.-" evidence="2"/>
<feature type="domain" description="N-acetyltransferase" evidence="1">
    <location>
        <begin position="203"/>
        <end position="389"/>
    </location>
</feature>
<dbReference type="EMBL" id="JBHMEC010000017">
    <property type="protein sequence ID" value="MFB9150285.1"/>
    <property type="molecule type" value="Genomic_DNA"/>
</dbReference>
<dbReference type="InterPro" id="IPR016181">
    <property type="entry name" value="Acyl_CoA_acyltransferase"/>
</dbReference>
<dbReference type="GO" id="GO:0016746">
    <property type="term" value="F:acyltransferase activity"/>
    <property type="evidence" value="ECO:0007669"/>
    <property type="project" value="UniProtKB-KW"/>
</dbReference>
<dbReference type="InterPro" id="IPR039968">
    <property type="entry name" value="BcerS-like"/>
</dbReference>